<evidence type="ECO:0000256" key="8">
    <source>
        <dbReference type="ARBA" id="ARBA00023012"/>
    </source>
</evidence>
<evidence type="ECO:0000256" key="4">
    <source>
        <dbReference type="ARBA" id="ARBA00022679"/>
    </source>
</evidence>
<dbReference type="EC" id="2.7.13.3" evidence="2"/>
<name>A0A1H5XVW0_9HYPH</name>
<keyword evidence="11" id="KW-1185">Reference proteome</keyword>
<dbReference type="SMART" id="SM00387">
    <property type="entry name" value="HATPase_c"/>
    <property type="match status" value="1"/>
</dbReference>
<dbReference type="PANTHER" id="PTHR42878:SF7">
    <property type="entry name" value="SENSOR HISTIDINE KINASE GLRK"/>
    <property type="match status" value="1"/>
</dbReference>
<dbReference type="OrthoDB" id="315417at2"/>
<evidence type="ECO:0000256" key="3">
    <source>
        <dbReference type="ARBA" id="ARBA00022553"/>
    </source>
</evidence>
<dbReference type="InterPro" id="IPR005467">
    <property type="entry name" value="His_kinase_dom"/>
</dbReference>
<dbReference type="EMBL" id="FNUY01000003">
    <property type="protein sequence ID" value="SEG15665.1"/>
    <property type="molecule type" value="Genomic_DNA"/>
</dbReference>
<dbReference type="GO" id="GO:0000155">
    <property type="term" value="F:phosphorelay sensor kinase activity"/>
    <property type="evidence" value="ECO:0007669"/>
    <property type="project" value="InterPro"/>
</dbReference>
<dbReference type="Proteomes" id="UP000236743">
    <property type="component" value="Unassembled WGS sequence"/>
</dbReference>
<evidence type="ECO:0000259" key="9">
    <source>
        <dbReference type="PROSITE" id="PS50109"/>
    </source>
</evidence>
<keyword evidence="4" id="KW-0808">Transferase</keyword>
<evidence type="ECO:0000313" key="10">
    <source>
        <dbReference type="EMBL" id="SEG15665.1"/>
    </source>
</evidence>
<dbReference type="PANTHER" id="PTHR42878">
    <property type="entry name" value="TWO-COMPONENT HISTIDINE KINASE"/>
    <property type="match status" value="1"/>
</dbReference>
<gene>
    <name evidence="10" type="ORF">SAMN04488115_103408</name>
</gene>
<dbReference type="InterPro" id="IPR036890">
    <property type="entry name" value="HATPase_C_sf"/>
</dbReference>
<dbReference type="CDD" id="cd00082">
    <property type="entry name" value="HisKA"/>
    <property type="match status" value="1"/>
</dbReference>
<dbReference type="RefSeq" id="WP_103872233.1">
    <property type="nucleotide sequence ID" value="NZ_FNUY01000003.1"/>
</dbReference>
<dbReference type="GO" id="GO:0030295">
    <property type="term" value="F:protein kinase activator activity"/>
    <property type="evidence" value="ECO:0007669"/>
    <property type="project" value="TreeGrafter"/>
</dbReference>
<dbReference type="PRINTS" id="PR00344">
    <property type="entry name" value="BCTRLSENSOR"/>
</dbReference>
<evidence type="ECO:0000256" key="2">
    <source>
        <dbReference type="ARBA" id="ARBA00012438"/>
    </source>
</evidence>
<keyword evidence="6 10" id="KW-0418">Kinase</keyword>
<organism evidence="10 11">
    <name type="scientific">Bosea lathyri</name>
    <dbReference type="NCBI Taxonomy" id="1036778"/>
    <lineage>
        <taxon>Bacteria</taxon>
        <taxon>Pseudomonadati</taxon>
        <taxon>Pseudomonadota</taxon>
        <taxon>Alphaproteobacteria</taxon>
        <taxon>Hyphomicrobiales</taxon>
        <taxon>Boseaceae</taxon>
        <taxon>Bosea</taxon>
    </lineage>
</organism>
<dbReference type="Pfam" id="PF02518">
    <property type="entry name" value="HATPase_c"/>
    <property type="match status" value="1"/>
</dbReference>
<keyword evidence="5" id="KW-0547">Nucleotide-binding</keyword>
<comment type="catalytic activity">
    <reaction evidence="1">
        <text>ATP + protein L-histidine = ADP + protein N-phospho-L-histidine.</text>
        <dbReference type="EC" id="2.7.13.3"/>
    </reaction>
</comment>
<keyword evidence="7" id="KW-0067">ATP-binding</keyword>
<dbReference type="PROSITE" id="PS50109">
    <property type="entry name" value="HIS_KIN"/>
    <property type="match status" value="1"/>
</dbReference>
<feature type="domain" description="Histidine kinase" evidence="9">
    <location>
        <begin position="31"/>
        <end position="241"/>
    </location>
</feature>
<dbReference type="AlphaFoldDB" id="A0A1H5XVW0"/>
<evidence type="ECO:0000256" key="7">
    <source>
        <dbReference type="ARBA" id="ARBA00022840"/>
    </source>
</evidence>
<dbReference type="InterPro" id="IPR004358">
    <property type="entry name" value="Sig_transdc_His_kin-like_C"/>
</dbReference>
<proteinExistence type="predicted"/>
<dbReference type="GO" id="GO:0000156">
    <property type="term" value="F:phosphorelay response regulator activity"/>
    <property type="evidence" value="ECO:0007669"/>
    <property type="project" value="TreeGrafter"/>
</dbReference>
<dbReference type="InterPro" id="IPR050351">
    <property type="entry name" value="BphY/WalK/GraS-like"/>
</dbReference>
<reference evidence="10 11" key="1">
    <citation type="submission" date="2016-10" db="EMBL/GenBank/DDBJ databases">
        <authorList>
            <person name="de Groot N.N."/>
        </authorList>
    </citation>
    <scope>NUCLEOTIDE SEQUENCE [LARGE SCALE GENOMIC DNA]</scope>
    <source>
        <strain evidence="10 11">DSM 26656</strain>
    </source>
</reference>
<dbReference type="InterPro" id="IPR003661">
    <property type="entry name" value="HisK_dim/P_dom"/>
</dbReference>
<accession>A0A1H5XVW0</accession>
<dbReference type="GO" id="GO:0007234">
    <property type="term" value="P:osmosensory signaling via phosphorelay pathway"/>
    <property type="evidence" value="ECO:0007669"/>
    <property type="project" value="TreeGrafter"/>
</dbReference>
<evidence type="ECO:0000313" key="11">
    <source>
        <dbReference type="Proteomes" id="UP000236743"/>
    </source>
</evidence>
<keyword evidence="3" id="KW-0597">Phosphoprotein</keyword>
<dbReference type="CDD" id="cd00075">
    <property type="entry name" value="HATPase"/>
    <property type="match status" value="1"/>
</dbReference>
<sequence length="281" mass="30333">MSIQIHITEPGEELRGGADQSLQAMARLLAVAGHDLKQPIQIAMLSIAVAAGKITSEPVARRLRTALDAMRRLNSELDDIARLSQLGTTMPRTMPVDLDGMLYEVERDWRAYADECGTVLQINSSPVCVQSDPAMLKTILRNLVGNAIRHAGPRGHVSLSCMRRGSTLQIDVQDDGNGIAVGQLSRVFDAFERCGGASSHDGLGLGLTIVRQTAEMLRHPISVRSVENEGSTFSIDVPLLGPRIAQPMDAGPFEPSLGEGTQVESRLVSIFSEEDGILRQS</sequence>
<dbReference type="SUPFAM" id="SSF55874">
    <property type="entry name" value="ATPase domain of HSP90 chaperone/DNA topoisomerase II/histidine kinase"/>
    <property type="match status" value="1"/>
</dbReference>
<evidence type="ECO:0000256" key="5">
    <source>
        <dbReference type="ARBA" id="ARBA00022741"/>
    </source>
</evidence>
<evidence type="ECO:0000256" key="6">
    <source>
        <dbReference type="ARBA" id="ARBA00022777"/>
    </source>
</evidence>
<keyword evidence="8" id="KW-0902">Two-component regulatory system</keyword>
<protein>
    <recommendedName>
        <fullName evidence="2">histidine kinase</fullName>
        <ecNumber evidence="2">2.7.13.3</ecNumber>
    </recommendedName>
</protein>
<dbReference type="InterPro" id="IPR003594">
    <property type="entry name" value="HATPase_dom"/>
</dbReference>
<dbReference type="InterPro" id="IPR036097">
    <property type="entry name" value="HisK_dim/P_sf"/>
</dbReference>
<dbReference type="Gene3D" id="3.30.565.10">
    <property type="entry name" value="Histidine kinase-like ATPase, C-terminal domain"/>
    <property type="match status" value="1"/>
</dbReference>
<dbReference type="SUPFAM" id="SSF47384">
    <property type="entry name" value="Homodimeric domain of signal transducing histidine kinase"/>
    <property type="match status" value="1"/>
</dbReference>
<dbReference type="GO" id="GO:0005524">
    <property type="term" value="F:ATP binding"/>
    <property type="evidence" value="ECO:0007669"/>
    <property type="project" value="UniProtKB-KW"/>
</dbReference>
<evidence type="ECO:0000256" key="1">
    <source>
        <dbReference type="ARBA" id="ARBA00000085"/>
    </source>
</evidence>